<keyword evidence="7" id="KW-0121">Carboxypeptidase</keyword>
<evidence type="ECO:0000256" key="3">
    <source>
        <dbReference type="PROSITE-ProRule" id="PRU01379"/>
    </source>
</evidence>
<dbReference type="GeneID" id="105226797"/>
<dbReference type="OrthoDB" id="10253041at2759"/>
<feature type="compositionally biased region" description="Basic residues" evidence="4">
    <location>
        <begin position="470"/>
        <end position="486"/>
    </location>
</feature>
<dbReference type="PANTHER" id="PTHR12756">
    <property type="entry name" value="CYTOSOLIC CARBOXYPEPTIDASE"/>
    <property type="match status" value="1"/>
</dbReference>
<keyword evidence="7" id="KW-0645">Protease</keyword>
<dbReference type="PANTHER" id="PTHR12756:SF9">
    <property type="entry name" value="CYTOSOLIC CARBOXYPEPTIDASE 6"/>
    <property type="match status" value="1"/>
</dbReference>
<evidence type="ECO:0000259" key="5">
    <source>
        <dbReference type="PROSITE" id="PS52035"/>
    </source>
</evidence>
<dbReference type="CDD" id="cd06908">
    <property type="entry name" value="M14_AGBL4_like"/>
    <property type="match status" value="1"/>
</dbReference>
<keyword evidence="7" id="KW-0378">Hydrolase</keyword>
<name>A0A8N4QIU9_BACDO</name>
<dbReference type="Gene3D" id="3.40.630.10">
    <property type="entry name" value="Zn peptidases"/>
    <property type="match status" value="1"/>
</dbReference>
<evidence type="ECO:0000256" key="4">
    <source>
        <dbReference type="SAM" id="MobiDB-lite"/>
    </source>
</evidence>
<dbReference type="InterPro" id="IPR000834">
    <property type="entry name" value="Peptidase_M14"/>
</dbReference>
<dbReference type="Proteomes" id="UP001652620">
    <property type="component" value="Unplaced"/>
</dbReference>
<protein>
    <submittedName>
        <fullName evidence="7">Cytosolic carboxypeptidase 6</fullName>
    </submittedName>
</protein>
<comment type="cofactor">
    <cofactor evidence="1">
        <name>Zn(2+)</name>
        <dbReference type="ChEBI" id="CHEBI:29105"/>
    </cofactor>
</comment>
<keyword evidence="6" id="KW-1185">Reference proteome</keyword>
<comment type="similarity">
    <text evidence="2 3">Belongs to the peptidase M14 family.</text>
</comment>
<dbReference type="RefSeq" id="XP_029406254.2">
    <property type="nucleotide sequence ID" value="XM_029550394.2"/>
</dbReference>
<dbReference type="Gene3D" id="2.60.40.3120">
    <property type="match status" value="1"/>
</dbReference>
<feature type="domain" description="Peptidase M14" evidence="5">
    <location>
        <begin position="177"/>
        <end position="454"/>
    </location>
</feature>
<dbReference type="GO" id="GO:0006508">
    <property type="term" value="P:proteolysis"/>
    <property type="evidence" value="ECO:0007669"/>
    <property type="project" value="InterPro"/>
</dbReference>
<reference evidence="7" key="1">
    <citation type="submission" date="2025-08" db="UniProtKB">
        <authorList>
            <consortium name="RefSeq"/>
        </authorList>
    </citation>
    <scope>IDENTIFICATION</scope>
    <source>
        <tissue evidence="7">Adult</tissue>
    </source>
</reference>
<dbReference type="GO" id="GO:0004181">
    <property type="term" value="F:metallocarboxypeptidase activity"/>
    <property type="evidence" value="ECO:0007669"/>
    <property type="project" value="InterPro"/>
</dbReference>
<sequence length="637" mass="72801">MMFGMACDPLKHTSMYERMNEDSEDSDGEGGLGNVSRVIIRPPGQSGKAKRGHLCFDAAFETGNLGKAELIGDFEYDLFLRPDTCNPRFRFWFNFTVDNVRQDQRVLFNIVNISNPRNLFNSSLVPLVKSSSRPKWQRLPKKNVFYYRSLLHQNHYALSFAFSFDKEDDVYQFAVAPPYSYSRLQSYLNVIDARQTEQRFVRSVLTKSLQKRNLDLLTIDHVTAKTKASRLDRGFIRIIVILCRVHPGDAPASFMCQGFIEFITSNHPIAVVLRDNFVFKIVPMVNPDGVFLGNNRCNLIGQDLNRTWHVATEFSHPTLYAVRNMLKELDNSDIYQIDFVIDLHANPSLHGCFIYGNTYEDVYRHERHLVFPRLFAANAPDYVAENTMYNADEKKVGCARRYFCERLSDTVNAYTVEVSMSGHYLKDGKTVALYNEDGYYRCGRNLARTFLHYYRFINVLPTPVVSEARLRRRNRPRTHHSRSRSRTRYEVKPRPKTTRCYAPIAYTNLSIHYDSGGGSSDEGGFSPTRPIAPGSSLFSGYRNYRRMHGSSAVTHDQYALLALKSTKHDHLGDFGGAGRAHAYQPARAATAEKSGKSVTFEQPLNVPPKPYLSIIDLNQLTRGSLDRKSGSFDVDHR</sequence>
<evidence type="ECO:0000313" key="7">
    <source>
        <dbReference type="RefSeq" id="XP_029406254.2"/>
    </source>
</evidence>
<accession>A0A8N4QIU9</accession>
<gene>
    <name evidence="7" type="primary">LOC105226797</name>
</gene>
<evidence type="ECO:0000313" key="6">
    <source>
        <dbReference type="Proteomes" id="UP001652620"/>
    </source>
</evidence>
<dbReference type="SUPFAM" id="SSF53187">
    <property type="entry name" value="Zn-dependent exopeptidases"/>
    <property type="match status" value="1"/>
</dbReference>
<dbReference type="KEGG" id="bdr:105226797"/>
<dbReference type="Pfam" id="PF00246">
    <property type="entry name" value="Peptidase_M14"/>
    <property type="match status" value="1"/>
</dbReference>
<feature type="region of interest" description="Disordered" evidence="4">
    <location>
        <begin position="470"/>
        <end position="494"/>
    </location>
</feature>
<dbReference type="PROSITE" id="PS52035">
    <property type="entry name" value="PEPTIDASE_M14"/>
    <property type="match status" value="1"/>
</dbReference>
<feature type="active site" description="Proton donor/acceptor" evidence="3">
    <location>
        <position position="417"/>
    </location>
</feature>
<dbReference type="GO" id="GO:0008270">
    <property type="term" value="F:zinc ion binding"/>
    <property type="evidence" value="ECO:0007669"/>
    <property type="project" value="InterPro"/>
</dbReference>
<dbReference type="InterPro" id="IPR050821">
    <property type="entry name" value="Cytosolic_carboxypeptidase"/>
</dbReference>
<evidence type="ECO:0000256" key="2">
    <source>
        <dbReference type="ARBA" id="ARBA00005988"/>
    </source>
</evidence>
<dbReference type="AlphaFoldDB" id="A0A8N4QIU9"/>
<proteinExistence type="inferred from homology"/>
<organism evidence="6 7">
    <name type="scientific">Bactrocera dorsalis</name>
    <name type="common">Oriental fruit fly</name>
    <name type="synonym">Dacus dorsalis</name>
    <dbReference type="NCBI Taxonomy" id="27457"/>
    <lineage>
        <taxon>Eukaryota</taxon>
        <taxon>Metazoa</taxon>
        <taxon>Ecdysozoa</taxon>
        <taxon>Arthropoda</taxon>
        <taxon>Hexapoda</taxon>
        <taxon>Insecta</taxon>
        <taxon>Pterygota</taxon>
        <taxon>Neoptera</taxon>
        <taxon>Endopterygota</taxon>
        <taxon>Diptera</taxon>
        <taxon>Brachycera</taxon>
        <taxon>Muscomorpha</taxon>
        <taxon>Tephritoidea</taxon>
        <taxon>Tephritidae</taxon>
        <taxon>Bactrocera</taxon>
        <taxon>Bactrocera</taxon>
    </lineage>
</organism>
<evidence type="ECO:0000256" key="1">
    <source>
        <dbReference type="ARBA" id="ARBA00001947"/>
    </source>
</evidence>